<feature type="domain" description="Apea-like HEPN" evidence="1">
    <location>
        <begin position="381"/>
        <end position="456"/>
    </location>
</feature>
<accession>A0A6H9XHS7</accession>
<dbReference type="GeneID" id="84574598"/>
<gene>
    <name evidence="3" type="ORF">NCTC10254_02408</name>
</gene>
<evidence type="ECO:0000259" key="2">
    <source>
        <dbReference type="Pfam" id="PF18862"/>
    </source>
</evidence>
<evidence type="ECO:0000259" key="1">
    <source>
        <dbReference type="Pfam" id="PF18739"/>
    </source>
</evidence>
<dbReference type="InterPro" id="IPR041229">
    <property type="entry name" value="HEPN_Apea"/>
</dbReference>
<reference evidence="3 4" key="1">
    <citation type="submission" date="2018-06" db="EMBL/GenBank/DDBJ databases">
        <authorList>
            <consortium name="Pathogen Informatics"/>
            <person name="Doyle S."/>
        </authorList>
    </citation>
    <scope>NUCLEOTIDE SEQUENCE [LARGE SCALE GENOMIC DNA]</scope>
    <source>
        <strain evidence="3 4">NCTC10254</strain>
    </source>
</reference>
<evidence type="ECO:0000313" key="4">
    <source>
        <dbReference type="Proteomes" id="UP000249886"/>
    </source>
</evidence>
<dbReference type="InterPro" id="IPR041223">
    <property type="entry name" value="ApeA_NTD"/>
</dbReference>
<dbReference type="Pfam" id="PF18862">
    <property type="entry name" value="ApeA_NTD1"/>
    <property type="match status" value="1"/>
</dbReference>
<feature type="domain" description="ApeA N-terminal" evidence="2">
    <location>
        <begin position="8"/>
        <end position="340"/>
    </location>
</feature>
<protein>
    <submittedName>
        <fullName evidence="3">Uncharacterized protein</fullName>
    </submittedName>
</protein>
<dbReference type="RefSeq" id="WP_005525955.1">
    <property type="nucleotide sequence ID" value="NZ_CP050134.2"/>
</dbReference>
<sequence>MNIYEHHEVLGWFFLPEKPDNRVPVVLEWDPAKGAEIELMGGLCPGFSDKDVPADQMRRFTSLEGTSNADFGIITLAEEISSIPVIFLKTREGKKYSIWDAQRGNYSVGLSSVRTKEEHWHSVQVYVDGHILPEEKIFTKATFYIDELYYLVNECQIWQPKWCPMEKVGRPGEKPENGTSLMPYMLLVTGGFQPGIFEGSTEDTHYSINLSTTRPWGREATEDTPWLNLNSILKRQRHGLTLTISAEASVSITLRKNTEEPKDLVGTASDLIDKFVPIYDLMRLAMFQPCGVANIQLQQHDNEHGSLLVNLGEVARPNEHHEQLDVVFTLNDISLENFLKERERLTNNYGAFDSWNILISFCGYSSNYMEEYISQILAAIESFHKRCLLGKKGNLKERLEDLYSLLPQKIRNQIKFDDDIEIWAELAANVRHRAAHAGPQDGRNNNTISDEIKRYVGTLSISDRNAIAVSAHLVTYLVLLNELGVSSEAICNALNIHPKISTMVYYCSKVRPLLESIKNLPTS</sequence>
<proteinExistence type="predicted"/>
<dbReference type="Pfam" id="PF18739">
    <property type="entry name" value="HEPN_Apea"/>
    <property type="match status" value="1"/>
</dbReference>
<comment type="caution">
    <text evidence="3">The sequence shown here is derived from an EMBL/GenBank/DDBJ whole genome shotgun (WGS) entry which is preliminary data.</text>
</comment>
<evidence type="ECO:0000313" key="3">
    <source>
        <dbReference type="EMBL" id="SPW33626.1"/>
    </source>
</evidence>
<organism evidence="3 4">
    <name type="scientific">Corynebacterium matruchotii</name>
    <dbReference type="NCBI Taxonomy" id="43768"/>
    <lineage>
        <taxon>Bacteria</taxon>
        <taxon>Bacillati</taxon>
        <taxon>Actinomycetota</taxon>
        <taxon>Actinomycetes</taxon>
        <taxon>Mycobacteriales</taxon>
        <taxon>Corynebacteriaceae</taxon>
        <taxon>Corynebacterium</taxon>
    </lineage>
</organism>
<dbReference type="AlphaFoldDB" id="A0A6H9XHS7"/>
<dbReference type="EMBL" id="UARK01000034">
    <property type="protein sequence ID" value="SPW33626.1"/>
    <property type="molecule type" value="Genomic_DNA"/>
</dbReference>
<name>A0A6H9XHS7_9CORY</name>
<dbReference type="Proteomes" id="UP000249886">
    <property type="component" value="Unassembled WGS sequence"/>
</dbReference>